<evidence type="ECO:0000256" key="1">
    <source>
        <dbReference type="SAM" id="MobiDB-lite"/>
    </source>
</evidence>
<feature type="compositionally biased region" description="Basic and acidic residues" evidence="1">
    <location>
        <begin position="33"/>
        <end position="44"/>
    </location>
</feature>
<reference evidence="2 3" key="1">
    <citation type="journal article" date="2023" name="Plants (Basel)">
        <title>Bridging the Gap: Combining Genomics and Transcriptomics Approaches to Understand Stylosanthes scabra, an Orphan Legume from the Brazilian Caatinga.</title>
        <authorList>
            <person name="Ferreira-Neto J.R.C."/>
            <person name="da Silva M.D."/>
            <person name="Binneck E."/>
            <person name="de Melo N.F."/>
            <person name="da Silva R.H."/>
            <person name="de Melo A.L.T.M."/>
            <person name="Pandolfi V."/>
            <person name="Bustamante F.O."/>
            <person name="Brasileiro-Vidal A.C."/>
            <person name="Benko-Iseppon A.M."/>
        </authorList>
    </citation>
    <scope>NUCLEOTIDE SEQUENCE [LARGE SCALE GENOMIC DNA]</scope>
    <source>
        <tissue evidence="2">Leaves</tissue>
    </source>
</reference>
<protein>
    <submittedName>
        <fullName evidence="2">Uncharacterized protein</fullName>
    </submittedName>
</protein>
<name>A0ABU6ZE34_9FABA</name>
<comment type="caution">
    <text evidence="2">The sequence shown here is derived from an EMBL/GenBank/DDBJ whole genome shotgun (WGS) entry which is preliminary data.</text>
</comment>
<organism evidence="2 3">
    <name type="scientific">Stylosanthes scabra</name>
    <dbReference type="NCBI Taxonomy" id="79078"/>
    <lineage>
        <taxon>Eukaryota</taxon>
        <taxon>Viridiplantae</taxon>
        <taxon>Streptophyta</taxon>
        <taxon>Embryophyta</taxon>
        <taxon>Tracheophyta</taxon>
        <taxon>Spermatophyta</taxon>
        <taxon>Magnoliopsida</taxon>
        <taxon>eudicotyledons</taxon>
        <taxon>Gunneridae</taxon>
        <taxon>Pentapetalae</taxon>
        <taxon>rosids</taxon>
        <taxon>fabids</taxon>
        <taxon>Fabales</taxon>
        <taxon>Fabaceae</taxon>
        <taxon>Papilionoideae</taxon>
        <taxon>50 kb inversion clade</taxon>
        <taxon>dalbergioids sensu lato</taxon>
        <taxon>Dalbergieae</taxon>
        <taxon>Pterocarpus clade</taxon>
        <taxon>Stylosanthes</taxon>
    </lineage>
</organism>
<keyword evidence="3" id="KW-1185">Reference proteome</keyword>
<sequence>MHALTLKAKISPKLLTSHSIDLITTRHYSRTKPTQDSRGEEKNGSKIGRIGIEANEELRSIFKKQEDLWREVFLFGIERLNEKLNPLEGQIKFYEEQAREAAAVSQIKLSSSLETLLDLDYCIWNFIV</sequence>
<evidence type="ECO:0000313" key="2">
    <source>
        <dbReference type="EMBL" id="MED6220213.1"/>
    </source>
</evidence>
<gene>
    <name evidence="2" type="ORF">PIB30_042723</name>
</gene>
<dbReference type="EMBL" id="JASCZI010272105">
    <property type="protein sequence ID" value="MED6220213.1"/>
    <property type="molecule type" value="Genomic_DNA"/>
</dbReference>
<feature type="region of interest" description="Disordered" evidence="1">
    <location>
        <begin position="27"/>
        <end position="46"/>
    </location>
</feature>
<proteinExistence type="predicted"/>
<dbReference type="Proteomes" id="UP001341840">
    <property type="component" value="Unassembled WGS sequence"/>
</dbReference>
<accession>A0ABU6ZE34</accession>
<evidence type="ECO:0000313" key="3">
    <source>
        <dbReference type="Proteomes" id="UP001341840"/>
    </source>
</evidence>